<dbReference type="Gene3D" id="3.40.50.10540">
    <property type="entry name" value="Crotonobetainyl-coa:carnitine coa-transferase, domain 1"/>
    <property type="match status" value="1"/>
</dbReference>
<dbReference type="CTD" id="23600"/>
<dbReference type="HOGENOM" id="CLU_033975_5_0_1"/>
<name>A0A1S4FYI4_AEDAE</name>
<dbReference type="GO" id="GO:0008111">
    <property type="term" value="F:alpha-methylacyl-CoA racemase activity"/>
    <property type="evidence" value="ECO:0007669"/>
    <property type="project" value="TreeGrafter"/>
</dbReference>
<dbReference type="Proteomes" id="UP000682892">
    <property type="component" value="Unassembled WGS sequence"/>
</dbReference>
<gene>
    <name evidence="3" type="ORF">AAEL801178</name>
    <name evidence="3" type="ORF">AaeL_AAEL013260</name>
</gene>
<evidence type="ECO:0000313" key="4">
    <source>
        <dbReference type="Proteomes" id="UP000682892"/>
    </source>
</evidence>
<dbReference type="PANTHER" id="PTHR48228:SF5">
    <property type="entry name" value="ALPHA-METHYLACYL-COA RACEMASE"/>
    <property type="match status" value="1"/>
</dbReference>
<dbReference type="InterPro" id="IPR023606">
    <property type="entry name" value="CoA-Trfase_III_dom_1_sf"/>
</dbReference>
<accession>A0A1S4FYI4</accession>
<dbReference type="GO" id="GO:0008206">
    <property type="term" value="P:bile acid metabolic process"/>
    <property type="evidence" value="ECO:0007669"/>
    <property type="project" value="TreeGrafter"/>
</dbReference>
<dbReference type="KEGG" id="aag:5577547"/>
<proteinExistence type="inferred from homology"/>
<comment type="similarity">
    <text evidence="1">Belongs to the CoA-transferase III family.</text>
</comment>
<dbReference type="OrthoDB" id="16747at2759"/>
<dbReference type="Gene3D" id="3.30.1540.10">
    <property type="entry name" value="formyl-coa transferase, domain 3"/>
    <property type="match status" value="1"/>
</dbReference>
<dbReference type="PANTHER" id="PTHR48228">
    <property type="entry name" value="SUCCINYL-COA--D-CITRAMALATE COA-TRANSFERASE"/>
    <property type="match status" value="1"/>
</dbReference>
<feature type="region of interest" description="Disordered" evidence="2">
    <location>
        <begin position="313"/>
        <end position="334"/>
    </location>
</feature>
<dbReference type="InterPro" id="IPR050509">
    <property type="entry name" value="CoA-transferase_III"/>
</dbReference>
<reference evidence="3" key="2">
    <citation type="journal article" date="2007" name="Science">
        <title>Genome sequence of Aedes aegypti, a major arbovirus vector.</title>
        <authorList>
            <person name="Nene V."/>
            <person name="Wortman J.R."/>
            <person name="Lawson D."/>
            <person name="Haas B."/>
            <person name="Kodira C."/>
            <person name="Tu Z.J."/>
            <person name="Loftus B."/>
            <person name="Xi Z."/>
            <person name="Megy K."/>
            <person name="Grabherr M."/>
            <person name="Ren Q."/>
            <person name="Zdobnov E.M."/>
            <person name="Lobo N.F."/>
            <person name="Campbell K.S."/>
            <person name="Brown S.E."/>
            <person name="Bonaldo M.F."/>
            <person name="Zhu J."/>
            <person name="Sinkins S.P."/>
            <person name="Hogenkamp D.G."/>
            <person name="Amedeo P."/>
            <person name="Arensburger P."/>
            <person name="Atkinson P.W."/>
            <person name="Bidwell S."/>
            <person name="Biedler J."/>
            <person name="Birney E."/>
            <person name="Bruggner R.V."/>
            <person name="Costas J."/>
            <person name="Coy M.R."/>
            <person name="Crabtree J."/>
            <person name="Crawford M."/>
            <person name="Debruyn B."/>
            <person name="Decaprio D."/>
            <person name="Eiglmeier K."/>
            <person name="Eisenstadt E."/>
            <person name="El-Dorry H."/>
            <person name="Gelbart W.M."/>
            <person name="Gomes S.L."/>
            <person name="Hammond M."/>
            <person name="Hannick L.I."/>
            <person name="Hogan J.R."/>
            <person name="Holmes M.H."/>
            <person name="Jaffe D."/>
            <person name="Johnston J.S."/>
            <person name="Kennedy R.C."/>
            <person name="Koo H."/>
            <person name="Kravitz S."/>
            <person name="Kriventseva E.V."/>
            <person name="Kulp D."/>
            <person name="Labutti K."/>
            <person name="Lee E."/>
            <person name="Li S."/>
            <person name="Lovin D.D."/>
            <person name="Mao C."/>
            <person name="Mauceli E."/>
            <person name="Menck C.F."/>
            <person name="Miller J.R."/>
            <person name="Montgomery P."/>
            <person name="Mori A."/>
            <person name="Nascimento A.L."/>
            <person name="Naveira H.F."/>
            <person name="Nusbaum C."/>
            <person name="O'leary S."/>
            <person name="Orvis J."/>
            <person name="Pertea M."/>
            <person name="Quesneville H."/>
            <person name="Reidenbach K.R."/>
            <person name="Rogers Y.H."/>
            <person name="Roth C.W."/>
            <person name="Schneider J.R."/>
            <person name="Schatz M."/>
            <person name="Shumway M."/>
            <person name="Stanke M."/>
            <person name="Stinson E.O."/>
            <person name="Tubio J.M."/>
            <person name="Vanzee J.P."/>
            <person name="Verjovski-Almeida S."/>
            <person name="Werner D."/>
            <person name="White O."/>
            <person name="Wyder S."/>
            <person name="Zeng Q."/>
            <person name="Zhao Q."/>
            <person name="Zhao Y."/>
            <person name="Hill C.A."/>
            <person name="Raikhel A.S."/>
            <person name="Soares M.B."/>
            <person name="Knudson D.L."/>
            <person name="Lee N.H."/>
            <person name="Galagan J."/>
            <person name="Salzberg S.L."/>
            <person name="Paulsen I.T."/>
            <person name="Dimopoulos G."/>
            <person name="Collins F.H."/>
            <person name="Birren B."/>
            <person name="Fraser-Liggett C.M."/>
            <person name="Severson D.W."/>
        </authorList>
    </citation>
    <scope>NUCLEOTIDE SEQUENCE [LARGE SCALE GENOMIC DNA]</scope>
    <source>
        <strain evidence="3">Liverpool</strain>
    </source>
</reference>
<evidence type="ECO:0000256" key="2">
    <source>
        <dbReference type="SAM" id="MobiDB-lite"/>
    </source>
</evidence>
<protein>
    <submittedName>
        <fullName evidence="3">AAEL013260-PA</fullName>
    </submittedName>
</protein>
<dbReference type="InterPro" id="IPR003673">
    <property type="entry name" value="CoA-Trfase_fam_III"/>
</dbReference>
<reference evidence="3" key="3">
    <citation type="submission" date="2012-09" db="EMBL/GenBank/DDBJ databases">
        <authorList>
            <consortium name="VectorBase"/>
        </authorList>
    </citation>
    <scope>NUCLEOTIDE SEQUENCE</scope>
    <source>
        <strain evidence="3">Liverpool</strain>
    </source>
</reference>
<reference evidence="3" key="1">
    <citation type="submission" date="2005-10" db="EMBL/GenBank/DDBJ databases">
        <authorList>
            <person name="Loftus B.J."/>
            <person name="Nene V.M."/>
            <person name="Hannick L.I."/>
            <person name="Bidwell S."/>
            <person name="Haas B."/>
            <person name="Amedeo P."/>
            <person name="Orvis J."/>
            <person name="Wortman J.R."/>
            <person name="White O.R."/>
            <person name="Salzberg S."/>
            <person name="Shumway M."/>
            <person name="Koo H."/>
            <person name="Zhao Y."/>
            <person name="Holmes M."/>
            <person name="Miller J."/>
            <person name="Schatz M."/>
            <person name="Pop M."/>
            <person name="Pai G."/>
            <person name="Utterback T."/>
            <person name="Rogers Y.-H."/>
            <person name="Kravitz S."/>
            <person name="Fraser C.M."/>
        </authorList>
    </citation>
    <scope>NUCLEOTIDE SEQUENCE</scope>
    <source>
        <strain evidence="3">Liverpool</strain>
    </source>
</reference>
<dbReference type="GeneID" id="5577547"/>
<dbReference type="Pfam" id="PF02515">
    <property type="entry name" value="CoA_transf_3"/>
    <property type="match status" value="1"/>
</dbReference>
<organism evidence="3 4">
    <name type="scientific">Aedes aegypti</name>
    <name type="common">Yellowfever mosquito</name>
    <name type="synonym">Culex aegypti</name>
    <dbReference type="NCBI Taxonomy" id="7159"/>
    <lineage>
        <taxon>Eukaryota</taxon>
        <taxon>Metazoa</taxon>
        <taxon>Ecdysozoa</taxon>
        <taxon>Arthropoda</taxon>
        <taxon>Hexapoda</taxon>
        <taxon>Insecta</taxon>
        <taxon>Pterygota</taxon>
        <taxon>Neoptera</taxon>
        <taxon>Endopterygota</taxon>
        <taxon>Diptera</taxon>
        <taxon>Nematocera</taxon>
        <taxon>Culicoidea</taxon>
        <taxon>Culicidae</taxon>
        <taxon>Culicinae</taxon>
        <taxon>Aedini</taxon>
        <taxon>Aedes</taxon>
        <taxon>Stegomyia</taxon>
    </lineage>
</organism>
<dbReference type="InterPro" id="IPR044855">
    <property type="entry name" value="CoA-Trfase_III_dom3_sf"/>
</dbReference>
<dbReference type="SUPFAM" id="SSF89796">
    <property type="entry name" value="CoA-transferase family III (CaiB/BaiF)"/>
    <property type="match status" value="1"/>
</dbReference>
<dbReference type="EMBL" id="CH477997">
    <property type="protein sequence ID" value="EAT34518.1"/>
    <property type="molecule type" value="Genomic_DNA"/>
</dbReference>
<dbReference type="GO" id="GO:0005739">
    <property type="term" value="C:mitochondrion"/>
    <property type="evidence" value="ECO:0007669"/>
    <property type="project" value="TreeGrafter"/>
</dbReference>
<evidence type="ECO:0000256" key="1">
    <source>
        <dbReference type="ARBA" id="ARBA00008383"/>
    </source>
</evidence>
<dbReference type="OMA" id="VVIDPFR"/>
<sequence length="380" mass="41716">MALKGLKVLEFAGLAPGPFCGMVLADFGATVTRIDKTPINSLDVLQSGKRTLALDLKKPKAVEIVRSLCRTSDVLIEPFRPGVMEKLGLGPTEIMNENPRLIYARLTGFGQNGSHAARAGHDINYVALSGILSLFGRKGERPTAPINLAADFAGGGLLCAFGILAALLERHHSGKGQIVDHAMVEGAAYVGSWLIRSQSLPVWGKPRGENILDTGAHFYDTFETKDGKYMSVGALEPQFYKELLQGLDLPNNISQYEDDDKARHLLEAVFRTKTRDEWTGIFSNRDACVFPVLELDEVDKHPHNRERNAFLERSQTKENQLVPTPAPKLSRTPAVSGALSADKDELQMVEEICKEIDLGAKDVVELCREKVILTSIMPKL</sequence>
<evidence type="ECO:0000313" key="3">
    <source>
        <dbReference type="EMBL" id="EAT34518.1"/>
    </source>
</evidence>
<dbReference type="AlphaFoldDB" id="A0A1S4FYI4"/>